<dbReference type="AlphaFoldDB" id="A0AB73WH79"/>
<dbReference type="Proteomes" id="UP000254657">
    <property type="component" value="Unassembled WGS sequence"/>
</dbReference>
<accession>A0AB73WH79</accession>
<evidence type="ECO:0000313" key="2">
    <source>
        <dbReference type="EMBL" id="RBZ17368.1"/>
    </source>
</evidence>
<keyword evidence="3" id="KW-0326">Glycosidase</keyword>
<reference evidence="2" key="2">
    <citation type="submission" date="2018-07" db="EMBL/GenBank/DDBJ databases">
        <authorList>
            <person name="Martins R.C."/>
            <person name="Perdigao-Neto L.V."/>
            <person name="Costa S.F."/>
            <person name="Levin A.S.S."/>
        </authorList>
    </citation>
    <scope>NUCLEOTIDE SEQUENCE</scope>
    <source>
        <strain evidence="2">BC_5001</strain>
    </source>
</reference>
<dbReference type="EMBL" id="QOHW01000032">
    <property type="protein sequence ID" value="RBZ17368.1"/>
    <property type="molecule type" value="Genomic_DNA"/>
</dbReference>
<dbReference type="EMBL" id="QRCF01000017">
    <property type="protein sequence ID" value="RDT90007.1"/>
    <property type="molecule type" value="Genomic_DNA"/>
</dbReference>
<sequence>MPVKKGGDFSGSSPCRQPEFKSKALMVKGDYH</sequence>
<feature type="region of interest" description="Disordered" evidence="1">
    <location>
        <begin position="1"/>
        <end position="21"/>
    </location>
</feature>
<comment type="caution">
    <text evidence="3">The sequence shown here is derived from an EMBL/GenBank/DDBJ whole genome shotgun (WGS) entry which is preliminary data.</text>
</comment>
<dbReference type="Proteomes" id="UP000253559">
    <property type="component" value="Unassembled WGS sequence"/>
</dbReference>
<gene>
    <name evidence="2" type="ORF">DM078_25645</name>
    <name evidence="3" type="ORF">DW286_16535</name>
</gene>
<name>A0AB73WH79_KLEPN</name>
<reference evidence="2" key="3">
    <citation type="submission" date="2018-08" db="EMBL/GenBank/DDBJ databases">
        <title>Klebsiella pneumoniae genome sequencing and assembly.</title>
        <authorList>
            <person name="Martins R.C.R."/>
            <person name="Perdigao-Neto L.V."/>
            <person name="Costa S.F."/>
            <person name="Levin A.S.S."/>
        </authorList>
    </citation>
    <scope>NUCLEOTIDE SEQUENCE</scope>
    <source>
        <strain evidence="2">BC_5001</strain>
    </source>
</reference>
<dbReference type="GO" id="GO:0016798">
    <property type="term" value="F:hydrolase activity, acting on glycosyl bonds"/>
    <property type="evidence" value="ECO:0007669"/>
    <property type="project" value="UniProtKB-KW"/>
</dbReference>
<organism evidence="3">
    <name type="scientific">Klebsiella pneumoniae</name>
    <dbReference type="NCBI Taxonomy" id="573"/>
    <lineage>
        <taxon>Bacteria</taxon>
        <taxon>Pseudomonadati</taxon>
        <taxon>Pseudomonadota</taxon>
        <taxon>Gammaproteobacteria</taxon>
        <taxon>Enterobacterales</taxon>
        <taxon>Enterobacteriaceae</taxon>
        <taxon>Klebsiella/Raoultella group</taxon>
        <taxon>Klebsiella</taxon>
        <taxon>Klebsiella pneumoniae complex</taxon>
    </lineage>
</organism>
<evidence type="ECO:0000313" key="3">
    <source>
        <dbReference type="EMBL" id="RDT90007.1"/>
    </source>
</evidence>
<protein>
    <submittedName>
        <fullName evidence="3">DNA-3-methyladenine glycosidase</fullName>
    </submittedName>
</protein>
<proteinExistence type="predicted"/>
<reference evidence="3" key="1">
    <citation type="submission" date="2018-07" db="EMBL/GenBank/DDBJ databases">
        <title>Draft genome sequence of Klebsiella pneumoniae K293.</title>
        <authorList>
            <person name="He F."/>
        </authorList>
    </citation>
    <scope>NUCLEOTIDE SEQUENCE</scope>
    <source>
        <strain evidence="3">K293</strain>
    </source>
</reference>
<evidence type="ECO:0000256" key="1">
    <source>
        <dbReference type="SAM" id="MobiDB-lite"/>
    </source>
</evidence>
<keyword evidence="3" id="KW-0378">Hydrolase</keyword>